<comment type="caution">
    <text evidence="2">The sequence shown here is derived from an EMBL/GenBank/DDBJ whole genome shotgun (WGS) entry which is preliminary data.</text>
</comment>
<gene>
    <name evidence="2" type="ORF">ACFOW3_11775</name>
</gene>
<evidence type="ECO:0000259" key="1">
    <source>
        <dbReference type="Pfam" id="PF07484"/>
    </source>
</evidence>
<dbReference type="Proteomes" id="UP001595693">
    <property type="component" value="Unassembled WGS sequence"/>
</dbReference>
<sequence>MEAFMGMIMPVGFNYAPRGWAFCNGQTVPIQQNSAMFALLGTTYGGDGVNTFGLPDLRGRVPVGSQAAGPGLTPIAQGEKAGTNTNTVIGTGSATVTLNASNLPPHTHPATFDPAGLTGTTHLQASTGTTGTSTTPANGSFLSASPSGPSSASIYSPTATGPVNLGGVSTTIGGTGAVTVGANTGGQPLAAPVTTTAMVSNMQPYLGLNYIICMEGIFPSRN</sequence>
<accession>A0ABV8DAG5</accession>
<reference evidence="3" key="1">
    <citation type="journal article" date="2019" name="Int. J. Syst. Evol. Microbiol.">
        <title>The Global Catalogue of Microorganisms (GCM) 10K type strain sequencing project: providing services to taxonomists for standard genome sequencing and annotation.</title>
        <authorList>
            <consortium name="The Broad Institute Genomics Platform"/>
            <consortium name="The Broad Institute Genome Sequencing Center for Infectious Disease"/>
            <person name="Wu L."/>
            <person name="Ma J."/>
        </authorList>
    </citation>
    <scope>NUCLEOTIDE SEQUENCE [LARGE SCALE GENOMIC DNA]</scope>
    <source>
        <strain evidence="3">CCUG 2113</strain>
    </source>
</reference>
<feature type="domain" description="Phage tail collar" evidence="1">
    <location>
        <begin position="6"/>
        <end position="62"/>
    </location>
</feature>
<dbReference type="EMBL" id="JBHSAJ010000029">
    <property type="protein sequence ID" value="MFC3935301.1"/>
    <property type="molecule type" value="Genomic_DNA"/>
</dbReference>
<dbReference type="InterPro" id="IPR037053">
    <property type="entry name" value="Phage_tail_collar_dom_sf"/>
</dbReference>
<organism evidence="2 3">
    <name type="scientific">Acidovorax facilis</name>
    <dbReference type="NCBI Taxonomy" id="12917"/>
    <lineage>
        <taxon>Bacteria</taxon>
        <taxon>Pseudomonadati</taxon>
        <taxon>Pseudomonadota</taxon>
        <taxon>Betaproteobacteria</taxon>
        <taxon>Burkholderiales</taxon>
        <taxon>Comamonadaceae</taxon>
        <taxon>Acidovorax</taxon>
    </lineage>
</organism>
<dbReference type="RefSeq" id="WP_055398020.1">
    <property type="nucleotide sequence ID" value="NZ_JAMXAX010000017.1"/>
</dbReference>
<dbReference type="SUPFAM" id="SSF88874">
    <property type="entry name" value="Receptor-binding domain of short tail fibre protein gp12"/>
    <property type="match status" value="1"/>
</dbReference>
<dbReference type="Gene3D" id="3.90.1340.10">
    <property type="entry name" value="Phage tail collar domain"/>
    <property type="match status" value="1"/>
</dbReference>
<dbReference type="Pfam" id="PF07484">
    <property type="entry name" value="Collar"/>
    <property type="match status" value="1"/>
</dbReference>
<proteinExistence type="predicted"/>
<protein>
    <submittedName>
        <fullName evidence="2">Phage tail protein</fullName>
    </submittedName>
</protein>
<dbReference type="InterPro" id="IPR011083">
    <property type="entry name" value="Phage_tail_collar_dom"/>
</dbReference>
<name>A0ABV8DAG5_9BURK</name>
<keyword evidence="3" id="KW-1185">Reference proteome</keyword>
<evidence type="ECO:0000313" key="3">
    <source>
        <dbReference type="Proteomes" id="UP001595693"/>
    </source>
</evidence>
<evidence type="ECO:0000313" key="2">
    <source>
        <dbReference type="EMBL" id="MFC3935301.1"/>
    </source>
</evidence>